<dbReference type="EMBL" id="JABWGO010000005">
    <property type="protein sequence ID" value="NUW43101.1"/>
    <property type="molecule type" value="Genomic_DNA"/>
</dbReference>
<dbReference type="RefSeq" id="WP_175602612.1">
    <property type="nucleotide sequence ID" value="NZ_JABWGO010000005.1"/>
</dbReference>
<gene>
    <name evidence="2" type="ORF">HT134_23615</name>
</gene>
<name>A0A7Y6IS73_9ACTN</name>
<evidence type="ECO:0000313" key="2">
    <source>
        <dbReference type="EMBL" id="NUW43101.1"/>
    </source>
</evidence>
<dbReference type="InterPro" id="IPR021607">
    <property type="entry name" value="DUF3224"/>
</dbReference>
<dbReference type="Proteomes" id="UP000546126">
    <property type="component" value="Unassembled WGS sequence"/>
</dbReference>
<dbReference type="InterPro" id="IPR023159">
    <property type="entry name" value="SO1590-like_sf"/>
</dbReference>
<accession>A0A7Y6IS73</accession>
<comment type="caution">
    <text evidence="2">The sequence shown here is derived from an EMBL/GenBank/DDBJ whole genome shotgun (WGS) entry which is preliminary data.</text>
</comment>
<proteinExistence type="predicted"/>
<evidence type="ECO:0000313" key="3">
    <source>
        <dbReference type="Proteomes" id="UP000546126"/>
    </source>
</evidence>
<sequence>MTAQGTFDIDGVTPEPPFSEHDGVSLGRITLTKTFHGDLDATSVVTMLATTTEIEDSRSYVAVERIEGTLDGRKGSFVVQHIAASDRGEPSLRVTVAPDSGTGELRGIRGELEIHIAPDGSHSYTFDYRL</sequence>
<protein>
    <submittedName>
        <fullName evidence="2">DUF3224 domain-containing protein</fullName>
    </submittedName>
</protein>
<reference evidence="2 3" key="1">
    <citation type="submission" date="2020-06" db="EMBL/GenBank/DDBJ databases">
        <authorList>
            <person name="Chanama M."/>
        </authorList>
    </citation>
    <scope>NUCLEOTIDE SEQUENCE [LARGE SCALE GENOMIC DNA]</scope>
    <source>
        <strain evidence="2 3">TBRC6557</strain>
    </source>
</reference>
<keyword evidence="3" id="KW-1185">Reference proteome</keyword>
<organism evidence="2 3">
    <name type="scientific">Nonomuraea rhodomycinica</name>
    <dbReference type="NCBI Taxonomy" id="1712872"/>
    <lineage>
        <taxon>Bacteria</taxon>
        <taxon>Bacillati</taxon>
        <taxon>Actinomycetota</taxon>
        <taxon>Actinomycetes</taxon>
        <taxon>Streptosporangiales</taxon>
        <taxon>Streptosporangiaceae</taxon>
        <taxon>Nonomuraea</taxon>
    </lineage>
</organism>
<dbReference type="Gene3D" id="2.40.350.10">
    <property type="entry name" value="SO1590-like"/>
    <property type="match status" value="1"/>
</dbReference>
<evidence type="ECO:0000256" key="1">
    <source>
        <dbReference type="SAM" id="MobiDB-lite"/>
    </source>
</evidence>
<feature type="region of interest" description="Disordered" evidence="1">
    <location>
        <begin position="1"/>
        <end position="21"/>
    </location>
</feature>
<dbReference type="SUPFAM" id="SSF159238">
    <property type="entry name" value="SO1590-like"/>
    <property type="match status" value="1"/>
</dbReference>
<dbReference type="Pfam" id="PF11528">
    <property type="entry name" value="DUF3224"/>
    <property type="match status" value="1"/>
</dbReference>
<dbReference type="AlphaFoldDB" id="A0A7Y6IS73"/>